<protein>
    <submittedName>
        <fullName evidence="1">Uncharacterized protein</fullName>
    </submittedName>
</protein>
<evidence type="ECO:0000313" key="1">
    <source>
        <dbReference type="EMBL" id="KAG2205296.1"/>
    </source>
</evidence>
<sequence>MVYDPDFVYASHGSITALDRNALLSPKALDTIASLEIPVNCFLDKMKKVAKTIFLKVFAEKLTDVIENDRLIDYYSSNKYYPEYFMLRFITYIRIEDKKNDEQLGHYVFKRLQEYSPQEIKINEEQKKRIYINSINSYLKANCGIENISGIVINTTSKEDSTSSYHNSTLFYDKFNGRMYDECCEMYLKKAKLTLIKTFQEFSSTYGKINVSTSYLDITSGCIYKVYRMIGLSNRLESPTVVESMTTLVNEPKVSDIILRKLYAETDAIMEQIQPYIYYIEAMVSCYYTLDVYLMQVIETSTVGDKYEKSSISVMNHSCKLDDVYDSTCENIWNNLLMQESKDMSLEAYNDFKLKLTSSLERLLGSKYAIDDLDDSINLQLQCSTANDYFEISHRSIMNIGITPYLENIVSSLIASIQDNSHFGNYQVSVAFVAGELLYHWFNASNVAYSTFIWAQFQAILRSQIYKKQIKTNIVLTKRNIRDNLLFGYKFLQQDKYQQVFNKSFCLNIGCHYGPDAELYYDSGDSYERIPYKEIKGCIFWSVLLTKGEQDTISSAGLKKKFYLRFRRDPKNYLSRDTQKISYTAHLIDVAPMNEQKLLESTEVDVPESVVLFASLSDQFHSYENLCKISDFPLEIEISACNYLSSLKLKLRMGLDTSPNDQHTFSQAVIPERLTVKKIS</sequence>
<comment type="caution">
    <text evidence="1">The sequence shown here is derived from an EMBL/GenBank/DDBJ whole genome shotgun (WGS) entry which is preliminary data.</text>
</comment>
<evidence type="ECO:0000313" key="2">
    <source>
        <dbReference type="Proteomes" id="UP000650833"/>
    </source>
</evidence>
<gene>
    <name evidence="1" type="ORF">INT46_009788</name>
</gene>
<name>A0A8H7V091_9FUNG</name>
<organism evidence="1 2">
    <name type="scientific">Mucor plumbeus</name>
    <dbReference type="NCBI Taxonomy" id="97098"/>
    <lineage>
        <taxon>Eukaryota</taxon>
        <taxon>Fungi</taxon>
        <taxon>Fungi incertae sedis</taxon>
        <taxon>Mucoromycota</taxon>
        <taxon>Mucoromycotina</taxon>
        <taxon>Mucoromycetes</taxon>
        <taxon>Mucorales</taxon>
        <taxon>Mucorineae</taxon>
        <taxon>Mucoraceae</taxon>
        <taxon>Mucor</taxon>
    </lineage>
</organism>
<accession>A0A8H7V091</accession>
<proteinExistence type="predicted"/>
<dbReference type="Proteomes" id="UP000650833">
    <property type="component" value="Unassembled WGS sequence"/>
</dbReference>
<dbReference type="OrthoDB" id="2282815at2759"/>
<dbReference type="EMBL" id="JAEPRC010000178">
    <property type="protein sequence ID" value="KAG2205296.1"/>
    <property type="molecule type" value="Genomic_DNA"/>
</dbReference>
<dbReference type="AlphaFoldDB" id="A0A8H7V091"/>
<reference evidence="1" key="1">
    <citation type="submission" date="2020-12" db="EMBL/GenBank/DDBJ databases">
        <title>Metabolic potential, ecology and presence of endohyphal bacteria is reflected in genomic diversity of Mucoromycotina.</title>
        <authorList>
            <person name="Muszewska A."/>
            <person name="Okrasinska A."/>
            <person name="Steczkiewicz K."/>
            <person name="Drgas O."/>
            <person name="Orlowska M."/>
            <person name="Perlinska-Lenart U."/>
            <person name="Aleksandrzak-Piekarczyk T."/>
            <person name="Szatraj K."/>
            <person name="Zielenkiewicz U."/>
            <person name="Pilsyk S."/>
            <person name="Malc E."/>
            <person name="Mieczkowski P."/>
            <person name="Kruszewska J.S."/>
            <person name="Biernat P."/>
            <person name="Pawlowska J."/>
        </authorList>
    </citation>
    <scope>NUCLEOTIDE SEQUENCE</scope>
    <source>
        <strain evidence="1">CBS 226.32</strain>
    </source>
</reference>
<keyword evidence="2" id="KW-1185">Reference proteome</keyword>